<accession>A0ABX7EPN4</accession>
<organism evidence="5 6">
    <name type="scientific">Rhizobium rosettiformans</name>
    <dbReference type="NCBI Taxonomy" id="1368430"/>
    <lineage>
        <taxon>Bacteria</taxon>
        <taxon>Pseudomonadati</taxon>
        <taxon>Pseudomonadota</taxon>
        <taxon>Alphaproteobacteria</taxon>
        <taxon>Hyphomicrobiales</taxon>
        <taxon>Rhizobiaceae</taxon>
        <taxon>Rhizobium/Agrobacterium group</taxon>
        <taxon>Rhizobium</taxon>
    </lineage>
</organism>
<evidence type="ECO:0000313" key="6">
    <source>
        <dbReference type="Proteomes" id="UP000596351"/>
    </source>
</evidence>
<dbReference type="InterPro" id="IPR053981">
    <property type="entry name" value="Gp44/GpP-like_2nd"/>
</dbReference>
<dbReference type="SUPFAM" id="SSF69279">
    <property type="entry name" value="Phage tail proteins"/>
    <property type="match status" value="2"/>
</dbReference>
<dbReference type="Pfam" id="PF21683">
    <property type="entry name" value="GpP-like_1st"/>
    <property type="match status" value="1"/>
</dbReference>
<gene>
    <name evidence="5" type="ORF">D4A92_00330</name>
</gene>
<evidence type="ECO:0000256" key="1">
    <source>
        <dbReference type="SAM" id="MobiDB-lite"/>
    </source>
</evidence>
<feature type="region of interest" description="Disordered" evidence="1">
    <location>
        <begin position="366"/>
        <end position="397"/>
    </location>
</feature>
<evidence type="ECO:0000259" key="4">
    <source>
        <dbReference type="Pfam" id="PF22255"/>
    </source>
</evidence>
<protein>
    <submittedName>
        <fullName evidence="5">Mu P family protein</fullName>
    </submittedName>
</protein>
<sequence length="397" mass="42809">MAKSIQLSIDGTAYDQWTSAEVTRDLKDFSGAFSFTFRDAKRARRSLPFATDAAVRELRPGPAVEIRIGRRLVLKGFIERVEPDSGDRQATIVISGRDLTGDLIDGAAMTNEAEFFNVKLEEAARRIAAPYGLAVRSEIDTGEPFTRYGIDLAETAFSAIEKGARSRHALVLSDGVGGLVITRTGQTRAPVELRYPGNVLLSRGTFSHEGRYSETIVRGQGEKAGKARGSAALDSTAEPIGAGDRADGDGAATEKERKGTVATGRARDGEITRHRPIVHLARSKADNVSAQDEADWRMRTARAEGEEFTHTVKGHTVNGQLWTVNQLASVSDAFLGVYRDLLISRVAYREDSAGIVTELGYESPEAFDKAPVGDRRTNKAGKTGKRAGPLDGTASAL</sequence>
<feature type="domain" description="Baseplate hub protein gp44/GpP-like second" evidence="4">
    <location>
        <begin position="100"/>
        <end position="183"/>
    </location>
</feature>
<dbReference type="Gene3D" id="3.30.1920.10">
    <property type="entry name" value="Baseplate protein-like domains - 2 layer sandwich fold"/>
    <property type="match status" value="1"/>
</dbReference>
<evidence type="ECO:0000313" key="5">
    <source>
        <dbReference type="EMBL" id="QRF49999.1"/>
    </source>
</evidence>
<dbReference type="Pfam" id="PF22255">
    <property type="entry name" value="Gp44-like_2nd"/>
    <property type="match status" value="1"/>
</dbReference>
<feature type="region of interest" description="Disordered" evidence="1">
    <location>
        <begin position="220"/>
        <end position="264"/>
    </location>
</feature>
<dbReference type="EMBL" id="CP032405">
    <property type="protein sequence ID" value="QRF49999.1"/>
    <property type="molecule type" value="Genomic_DNA"/>
</dbReference>
<dbReference type="Proteomes" id="UP000596351">
    <property type="component" value="Chromosome"/>
</dbReference>
<evidence type="ECO:0000259" key="3">
    <source>
        <dbReference type="Pfam" id="PF21929"/>
    </source>
</evidence>
<dbReference type="InterPro" id="IPR023399">
    <property type="entry name" value="Baseplate-like_2-layer_sand"/>
</dbReference>
<dbReference type="PIRSF" id="PIRSF004440">
    <property type="entry name" value="GpP"/>
    <property type="match status" value="1"/>
</dbReference>
<feature type="domain" description="Baseplate hub protein gp44-like N-terminal" evidence="2">
    <location>
        <begin position="5"/>
        <end position="98"/>
    </location>
</feature>
<proteinExistence type="predicted"/>
<feature type="domain" description="Baseplate hub protein gp44/GpP-like C-terminal" evidence="3">
    <location>
        <begin position="289"/>
        <end position="368"/>
    </location>
</feature>
<feature type="compositionally biased region" description="Basic and acidic residues" evidence="1">
    <location>
        <begin position="366"/>
        <end position="377"/>
    </location>
</feature>
<dbReference type="Gene3D" id="2.30.300.10">
    <property type="entry name" value="Baseplate protein-like domain - beta roll fold"/>
    <property type="match status" value="1"/>
</dbReference>
<dbReference type="InterPro" id="IPR053982">
    <property type="entry name" value="Gp44/GpP-like_C"/>
</dbReference>
<dbReference type="Gene3D" id="3.55.50.10">
    <property type="entry name" value="Baseplate protein-like domains"/>
    <property type="match status" value="1"/>
</dbReference>
<reference evidence="5 6" key="1">
    <citation type="submission" date="2018-09" db="EMBL/GenBank/DDBJ databases">
        <title>Rhizobium sp. MAE2-X.</title>
        <authorList>
            <person name="Lee Y."/>
            <person name="Jeon C.O."/>
        </authorList>
    </citation>
    <scope>NUCLEOTIDE SEQUENCE [LARGE SCALE GENOMIC DNA]</scope>
    <source>
        <strain evidence="5 6">MAE2-X</strain>
    </source>
</reference>
<feature type="compositionally biased region" description="Basic and acidic residues" evidence="1">
    <location>
        <begin position="244"/>
        <end position="264"/>
    </location>
</feature>
<dbReference type="RefSeq" id="WP_203017340.1">
    <property type="nucleotide sequence ID" value="NZ_CP032405.1"/>
</dbReference>
<dbReference type="Pfam" id="PF21929">
    <property type="entry name" value="GpP_4th"/>
    <property type="match status" value="1"/>
</dbReference>
<evidence type="ECO:0000259" key="2">
    <source>
        <dbReference type="Pfam" id="PF21683"/>
    </source>
</evidence>
<dbReference type="InterPro" id="IPR049354">
    <property type="entry name" value="GpP-like_N"/>
</dbReference>
<name>A0ABX7EPN4_9HYPH</name>
<dbReference type="InterPro" id="IPR026276">
    <property type="entry name" value="Baseplate_GpP"/>
</dbReference>
<keyword evidence="6" id="KW-1185">Reference proteome</keyword>